<comment type="caution">
    <text evidence="2">The sequence shown here is derived from an EMBL/GenBank/DDBJ whole genome shotgun (WGS) entry which is preliminary data.</text>
</comment>
<accession>F9W8T7</accession>
<reference evidence="2 3" key="2">
    <citation type="journal article" date="2012" name="Proc. Natl. Acad. Sci. U.S.A.">
        <title>Antigenic diversity is generated by distinct evolutionary mechanisms in African trypanosome species.</title>
        <authorList>
            <person name="Jackson A.P."/>
            <person name="Berry A."/>
            <person name="Aslett M."/>
            <person name="Allison H.C."/>
            <person name="Burton P."/>
            <person name="Vavrova-Anderson J."/>
            <person name="Brown R."/>
            <person name="Browne H."/>
            <person name="Corton N."/>
            <person name="Hauser H."/>
            <person name="Gamble J."/>
            <person name="Gilderthorp R."/>
            <person name="Marcello L."/>
            <person name="McQuillan J."/>
            <person name="Otto T.D."/>
            <person name="Quail M.A."/>
            <person name="Sanders M.J."/>
            <person name="van Tonder A."/>
            <person name="Ginger M.L."/>
            <person name="Field M.C."/>
            <person name="Barry J.D."/>
            <person name="Hertz-Fowler C."/>
            <person name="Berriman M."/>
        </authorList>
    </citation>
    <scope>NUCLEOTIDE SEQUENCE [LARGE SCALE GENOMIC DNA]</scope>
    <source>
        <strain evidence="2 3">IL3000</strain>
    </source>
</reference>
<evidence type="ECO:0000313" key="2">
    <source>
        <dbReference type="EMBL" id="CCD13623.1"/>
    </source>
</evidence>
<organism evidence="2 3">
    <name type="scientific">Trypanosoma congolense (strain IL3000)</name>
    <dbReference type="NCBI Taxonomy" id="1068625"/>
    <lineage>
        <taxon>Eukaryota</taxon>
        <taxon>Discoba</taxon>
        <taxon>Euglenozoa</taxon>
        <taxon>Kinetoplastea</taxon>
        <taxon>Metakinetoplastina</taxon>
        <taxon>Trypanosomatida</taxon>
        <taxon>Trypanosomatidae</taxon>
        <taxon>Trypanosoma</taxon>
        <taxon>Nannomonas</taxon>
    </lineage>
</organism>
<evidence type="ECO:0000313" key="3">
    <source>
        <dbReference type="Proteomes" id="UP000000702"/>
    </source>
</evidence>
<feature type="compositionally biased region" description="Basic residues" evidence="1">
    <location>
        <begin position="480"/>
        <end position="490"/>
    </location>
</feature>
<dbReference type="Proteomes" id="UP000000702">
    <property type="component" value="Unassembled WGS sequence"/>
</dbReference>
<dbReference type="AlphaFoldDB" id="F9W8T7"/>
<protein>
    <submittedName>
        <fullName evidence="2">WGS project CAEQ00000000 data, annotated contig 1776</fullName>
    </submittedName>
</protein>
<dbReference type="VEuPathDB" id="TriTrypDB:TcIL3000_0_43610"/>
<dbReference type="EMBL" id="CAEQ01001215">
    <property type="protein sequence ID" value="CCD13623.1"/>
    <property type="molecule type" value="Genomic_DNA"/>
</dbReference>
<name>F9W8T7_TRYCI</name>
<evidence type="ECO:0000256" key="1">
    <source>
        <dbReference type="SAM" id="MobiDB-lite"/>
    </source>
</evidence>
<gene>
    <name evidence="2" type="ORF">TCIL3000_0_43610</name>
</gene>
<sequence>MEWIDGESLLRGPEDREGWGLIPVFPPSVWNEIPHFLRTNLAGDVPNLNWSGEDVAALLYEFFSRYDALRDACRTVRDSRMFVPRVYQLFERIEHSLVRLDATVSETLESVENVPFGYVVSFFISNFLRSHTSASPHRNLLQPGTVISVYSTSSSTSPVEMEFTKMSYNLWYASHRHKSSQPLCYLFVNVLEGRLPLQIFGLMTRVLRNVENTISKSDTEGSNLFSYNKLVSIVLKLVGDMDAQVGRCAVLAVAEMFKVNDLPLMGGKINTYDISADEATLASTERRLTNRSPVRHAHHSKSDSSFGQAFKGASVLTCFWRRLVIRSHERVYDIMESILGPMVLESQVVVGLFVLPIGSSMAALRAFDDNKLTPSREYLQSACPFMRERARSRCTSPSGSDAPQLRPTAVHFNMDRVERTAFIQSIKDISFSDVFSEVLKKVHLIGTNIHFPNDGVEELQPSSLTTDVGVEKTARSRSSSPKKRPRRTKKGGVVNQKKIKEKSPRKNVADATPRSVDMASEKVEELVPMNLVVKSDKELVEWYNFCAVLRQTQLNFSSSIFHNES</sequence>
<feature type="region of interest" description="Disordered" evidence="1">
    <location>
        <begin position="455"/>
        <end position="515"/>
    </location>
</feature>
<reference evidence="3" key="1">
    <citation type="submission" date="2011-07" db="EMBL/GenBank/DDBJ databases">
        <title>Divergent evolution of antigenic variation in African trypanosomes.</title>
        <authorList>
            <person name="Jackson A.P."/>
            <person name="Berry A."/>
            <person name="Allison H.C."/>
            <person name="Burton P."/>
            <person name="Anderson J."/>
            <person name="Aslett M."/>
            <person name="Brown R."/>
            <person name="Corton N."/>
            <person name="Harris D."/>
            <person name="Hauser H."/>
            <person name="Gamble J."/>
            <person name="Gilderthorp R."/>
            <person name="McQuillan J."/>
            <person name="Quail M.A."/>
            <person name="Sanders M."/>
            <person name="Van Tonder A."/>
            <person name="Ginger M.L."/>
            <person name="Donelson J.E."/>
            <person name="Field M.C."/>
            <person name="Barry J.D."/>
            <person name="Berriman M."/>
            <person name="Hertz-Fowler C."/>
        </authorList>
    </citation>
    <scope>NUCLEOTIDE SEQUENCE [LARGE SCALE GENOMIC DNA]</scope>
    <source>
        <strain evidence="3">IL3000</strain>
    </source>
</reference>
<keyword evidence="3" id="KW-1185">Reference proteome</keyword>
<proteinExistence type="predicted"/>